<keyword evidence="1" id="KW-0238">DNA-binding</keyword>
<dbReference type="Gene3D" id="1.10.10.10">
    <property type="entry name" value="Winged helix-like DNA-binding domain superfamily/Winged helix DNA-binding domain"/>
    <property type="match status" value="1"/>
</dbReference>
<organism evidence="1 2">
    <name type="scientific">Priestia aryabhattai</name>
    <name type="common">Bacillus aryabhattai</name>
    <dbReference type="NCBI Taxonomy" id="412384"/>
    <lineage>
        <taxon>Bacteria</taxon>
        <taxon>Bacillati</taxon>
        <taxon>Bacillota</taxon>
        <taxon>Bacilli</taxon>
        <taxon>Bacillales</taxon>
        <taxon>Bacillaceae</taxon>
        <taxon>Priestia</taxon>
    </lineage>
</organism>
<accession>A0A7W3RIC9</accession>
<dbReference type="EMBL" id="JACJHT010000036">
    <property type="protein sequence ID" value="MBA9043235.1"/>
    <property type="molecule type" value="Genomic_DNA"/>
</dbReference>
<sequence length="294" mass="33873">MANQRITIIANKETYETLSTFKSIDKLNETVRTYKETYKDQLNKTDIAVLNILHCHSAKYTGVSFLTKNNIAKMVGRTRRTIINICNKLESLGILKQYATKRKSDMQQTSNAIAILPIQDPKQEVKNEESNQNFTQETQKISHQKNNIFLKQIHNINHLNMTKASTRTPYIKLVPKHLQHYQAFLGDKIKILYGRVWLAMKKLDVHIDKDIMQTIAHIAFDKLVDYIKEGRNLNAEQMNKIAYTIAYNQLSEREDTKDIVKDQQAITRALILLDKPSENKKAPSLSLFADVIGV</sequence>
<dbReference type="SUPFAM" id="SSF46785">
    <property type="entry name" value="Winged helix' DNA-binding domain"/>
    <property type="match status" value="1"/>
</dbReference>
<comment type="caution">
    <text evidence="1">The sequence shown here is derived from an EMBL/GenBank/DDBJ whole genome shotgun (WGS) entry which is preliminary data.</text>
</comment>
<dbReference type="Proteomes" id="UP000543174">
    <property type="component" value="Unassembled WGS sequence"/>
</dbReference>
<keyword evidence="2" id="KW-1185">Reference proteome</keyword>
<dbReference type="RefSeq" id="WP_182528348.1">
    <property type="nucleotide sequence ID" value="NZ_JACJHT010000036.1"/>
</dbReference>
<dbReference type="GO" id="GO:0003677">
    <property type="term" value="F:DNA binding"/>
    <property type="evidence" value="ECO:0007669"/>
    <property type="project" value="UniProtKB-KW"/>
</dbReference>
<dbReference type="Pfam" id="PF13730">
    <property type="entry name" value="HTH_36"/>
    <property type="match status" value="1"/>
</dbReference>
<dbReference type="InterPro" id="IPR036390">
    <property type="entry name" value="WH_DNA-bd_sf"/>
</dbReference>
<reference evidence="1" key="1">
    <citation type="submission" date="2020-08" db="EMBL/GenBank/DDBJ databases">
        <title>Functional genomics of gut bacteria from endangered species of beetles.</title>
        <authorList>
            <person name="Carlos-Shanley C."/>
        </authorList>
    </citation>
    <scope>NUCLEOTIDE SEQUENCE [LARGE SCALE GENOMIC DNA]</scope>
    <source>
        <strain evidence="1">S00060</strain>
    </source>
</reference>
<name>A0A7W3RIC9_PRIAR</name>
<protein>
    <submittedName>
        <fullName evidence="1">DNA-binding Lrp family transcriptional regulator</fullName>
    </submittedName>
</protein>
<evidence type="ECO:0000313" key="1">
    <source>
        <dbReference type="EMBL" id="MBA9043235.1"/>
    </source>
</evidence>
<evidence type="ECO:0000313" key="2">
    <source>
        <dbReference type="Proteomes" id="UP000543174"/>
    </source>
</evidence>
<dbReference type="InterPro" id="IPR036388">
    <property type="entry name" value="WH-like_DNA-bd_sf"/>
</dbReference>
<proteinExistence type="predicted"/>
<dbReference type="AlphaFoldDB" id="A0A7W3RIC9"/>
<gene>
    <name evidence="1" type="ORF">HNP21_006431</name>
</gene>